<dbReference type="InterPro" id="IPR027417">
    <property type="entry name" value="P-loop_NTPase"/>
</dbReference>
<comment type="caution">
    <text evidence="6">The sequence shown here is derived from an EMBL/GenBank/DDBJ whole genome shotgun (WGS) entry which is preliminary data.</text>
</comment>
<evidence type="ECO:0000256" key="2">
    <source>
        <dbReference type="ARBA" id="ARBA00022448"/>
    </source>
</evidence>
<evidence type="ECO:0000313" key="7">
    <source>
        <dbReference type="Proteomes" id="UP001299546"/>
    </source>
</evidence>
<comment type="similarity">
    <text evidence="1">Belongs to the ABC transporter superfamily.</text>
</comment>
<name>A0ABS8DG24_9FIRM</name>
<organism evidence="6 7">
    <name type="scientific">Bariatricus massiliensis</name>
    <dbReference type="NCBI Taxonomy" id="1745713"/>
    <lineage>
        <taxon>Bacteria</taxon>
        <taxon>Bacillati</taxon>
        <taxon>Bacillota</taxon>
        <taxon>Clostridia</taxon>
        <taxon>Lachnospirales</taxon>
        <taxon>Lachnospiraceae</taxon>
        <taxon>Bariatricus</taxon>
    </lineage>
</organism>
<evidence type="ECO:0000256" key="3">
    <source>
        <dbReference type="ARBA" id="ARBA00022741"/>
    </source>
</evidence>
<keyword evidence="2" id="KW-0813">Transport</keyword>
<gene>
    <name evidence="6" type="ORF">LIZ65_08755</name>
</gene>
<dbReference type="PANTHER" id="PTHR42734:SF17">
    <property type="entry name" value="METAL TRANSPORT SYSTEM ATP-BINDING PROTEIN TM_0124-RELATED"/>
    <property type="match status" value="1"/>
</dbReference>
<protein>
    <submittedName>
        <fullName evidence="6">ABC transporter ATP-binding protein</fullName>
    </submittedName>
</protein>
<dbReference type="RefSeq" id="WP_066737709.1">
    <property type="nucleotide sequence ID" value="NZ_JAJCIQ010000005.1"/>
</dbReference>
<dbReference type="InterPro" id="IPR017871">
    <property type="entry name" value="ABC_transporter-like_CS"/>
</dbReference>
<dbReference type="SUPFAM" id="SSF52540">
    <property type="entry name" value="P-loop containing nucleoside triphosphate hydrolases"/>
    <property type="match status" value="1"/>
</dbReference>
<dbReference type="PROSITE" id="PS00211">
    <property type="entry name" value="ABC_TRANSPORTER_1"/>
    <property type="match status" value="1"/>
</dbReference>
<dbReference type="EMBL" id="JAJCIS010000004">
    <property type="protein sequence ID" value="MCB7387378.1"/>
    <property type="molecule type" value="Genomic_DNA"/>
</dbReference>
<keyword evidence="4 6" id="KW-0067">ATP-binding</keyword>
<keyword evidence="3" id="KW-0547">Nucleotide-binding</keyword>
<feature type="domain" description="ABC transporter" evidence="5">
    <location>
        <begin position="3"/>
        <end position="221"/>
    </location>
</feature>
<proteinExistence type="inferred from homology"/>
<dbReference type="PANTHER" id="PTHR42734">
    <property type="entry name" value="METAL TRANSPORT SYSTEM ATP-BINDING PROTEIN TM_0124-RELATED"/>
    <property type="match status" value="1"/>
</dbReference>
<evidence type="ECO:0000256" key="4">
    <source>
        <dbReference type="ARBA" id="ARBA00022840"/>
    </source>
</evidence>
<dbReference type="InterPro" id="IPR003593">
    <property type="entry name" value="AAA+_ATPase"/>
</dbReference>
<dbReference type="PROSITE" id="PS50893">
    <property type="entry name" value="ABC_TRANSPORTER_2"/>
    <property type="match status" value="1"/>
</dbReference>
<evidence type="ECO:0000256" key="1">
    <source>
        <dbReference type="ARBA" id="ARBA00005417"/>
    </source>
</evidence>
<keyword evidence="7" id="KW-1185">Reference proteome</keyword>
<dbReference type="SMART" id="SM00382">
    <property type="entry name" value="AAA"/>
    <property type="match status" value="1"/>
</dbReference>
<accession>A0ABS8DG24</accession>
<dbReference type="Gene3D" id="3.40.50.300">
    <property type="entry name" value="P-loop containing nucleotide triphosphate hydrolases"/>
    <property type="match status" value="1"/>
</dbReference>
<dbReference type="InterPro" id="IPR050153">
    <property type="entry name" value="Metal_Ion_Import_ABC"/>
</dbReference>
<dbReference type="InterPro" id="IPR003439">
    <property type="entry name" value="ABC_transporter-like_ATP-bd"/>
</dbReference>
<dbReference type="GO" id="GO:0005524">
    <property type="term" value="F:ATP binding"/>
    <property type="evidence" value="ECO:0007669"/>
    <property type="project" value="UniProtKB-KW"/>
</dbReference>
<reference evidence="6 7" key="1">
    <citation type="submission" date="2021-10" db="EMBL/GenBank/DDBJ databases">
        <title>Collection of gut derived symbiotic bacterial strains cultured from healthy donors.</title>
        <authorList>
            <person name="Lin H."/>
            <person name="Littmann E."/>
            <person name="Kohout C."/>
            <person name="Pamer E.G."/>
        </authorList>
    </citation>
    <scope>NUCLEOTIDE SEQUENCE [LARGE SCALE GENOMIC DNA]</scope>
    <source>
        <strain evidence="6 7">DFI.1.165</strain>
    </source>
</reference>
<evidence type="ECO:0000313" key="6">
    <source>
        <dbReference type="EMBL" id="MCB7387378.1"/>
    </source>
</evidence>
<dbReference type="Pfam" id="PF00005">
    <property type="entry name" value="ABC_tran"/>
    <property type="match status" value="1"/>
</dbReference>
<dbReference type="Proteomes" id="UP001299546">
    <property type="component" value="Unassembled WGS sequence"/>
</dbReference>
<sequence>MLLSIDNLQVRYGKQVALHIDRPFVIEEGERIGIIGSNGAGKTTLVKSILGLTDYKGSIHTELKREQMAVHMQQNEYVNTMPVKVIMETILDTSIKNNKALQELISYFEFEKCLYKRFSHLSGGQKQRLTIIMVMLQNAPLTFYDEVTSGLDFETRQRLMEKLVNWYKDKENSLCIVSHYYEELEMMADKILLLEQGHIVDFGSKEELFRKYCGRSIFIIDNTEKNRALVSGIEKLEAPEHLLALPSGDVESEHRIAGLLVDADVNFKRSSSDIEIMSTNAKKIFKGQRGGAEYEN</sequence>
<evidence type="ECO:0000259" key="5">
    <source>
        <dbReference type="PROSITE" id="PS50893"/>
    </source>
</evidence>